<dbReference type="SUPFAM" id="SSF47384">
    <property type="entry name" value="Homodimeric domain of signal transducing histidine kinase"/>
    <property type="match status" value="1"/>
</dbReference>
<evidence type="ECO:0000256" key="12">
    <source>
        <dbReference type="ARBA" id="ARBA00023012"/>
    </source>
</evidence>
<dbReference type="RefSeq" id="WP_206103993.1">
    <property type="nucleotide sequence ID" value="NZ_CP070969.1"/>
</dbReference>
<evidence type="ECO:0000256" key="8">
    <source>
        <dbReference type="ARBA" id="ARBA00022741"/>
    </source>
</evidence>
<feature type="transmembrane region" description="Helical" evidence="14">
    <location>
        <begin position="37"/>
        <end position="57"/>
    </location>
</feature>
<evidence type="ECO:0000256" key="6">
    <source>
        <dbReference type="ARBA" id="ARBA00022679"/>
    </source>
</evidence>
<protein>
    <recommendedName>
        <fullName evidence="3">histidine kinase</fullName>
        <ecNumber evidence="3">2.7.13.3</ecNumber>
    </recommendedName>
</protein>
<keyword evidence="10" id="KW-0067">ATP-binding</keyword>
<evidence type="ECO:0000256" key="7">
    <source>
        <dbReference type="ARBA" id="ARBA00022692"/>
    </source>
</evidence>
<dbReference type="PANTHER" id="PTHR45453">
    <property type="entry name" value="PHOSPHATE REGULON SENSOR PROTEIN PHOR"/>
    <property type="match status" value="1"/>
</dbReference>
<evidence type="ECO:0000259" key="15">
    <source>
        <dbReference type="PROSITE" id="PS50109"/>
    </source>
</evidence>
<dbReference type="EMBL" id="CP070969">
    <property type="protein sequence ID" value="QSF46518.1"/>
    <property type="molecule type" value="Genomic_DNA"/>
</dbReference>
<dbReference type="SUPFAM" id="SSF55874">
    <property type="entry name" value="ATPase domain of HSP90 chaperone/DNA topoisomerase II/histidine kinase"/>
    <property type="match status" value="1"/>
</dbReference>
<dbReference type="PRINTS" id="PR00344">
    <property type="entry name" value="BCTRLSENSOR"/>
</dbReference>
<dbReference type="InterPro" id="IPR004358">
    <property type="entry name" value="Sig_transdc_His_kin-like_C"/>
</dbReference>
<dbReference type="InterPro" id="IPR036890">
    <property type="entry name" value="HATPase_C_sf"/>
</dbReference>
<dbReference type="InterPro" id="IPR005467">
    <property type="entry name" value="His_kinase_dom"/>
</dbReference>
<dbReference type="Pfam" id="PF02518">
    <property type="entry name" value="HATPase_c"/>
    <property type="match status" value="1"/>
</dbReference>
<dbReference type="InterPro" id="IPR003661">
    <property type="entry name" value="HisK_dim/P_dom"/>
</dbReference>
<dbReference type="PANTHER" id="PTHR45453:SF2">
    <property type="entry name" value="HISTIDINE KINASE"/>
    <property type="match status" value="1"/>
</dbReference>
<dbReference type="PROSITE" id="PS50109">
    <property type="entry name" value="HIS_KIN"/>
    <property type="match status" value="1"/>
</dbReference>
<dbReference type="CDD" id="cd00082">
    <property type="entry name" value="HisKA"/>
    <property type="match status" value="1"/>
</dbReference>
<keyword evidence="13 14" id="KW-0472">Membrane</keyword>
<evidence type="ECO:0000256" key="3">
    <source>
        <dbReference type="ARBA" id="ARBA00012438"/>
    </source>
</evidence>
<keyword evidence="7 14" id="KW-0812">Transmembrane</keyword>
<evidence type="ECO:0000313" key="17">
    <source>
        <dbReference type="Proteomes" id="UP000663452"/>
    </source>
</evidence>
<dbReference type="InterPro" id="IPR003594">
    <property type="entry name" value="HATPase_dom"/>
</dbReference>
<keyword evidence="5" id="KW-0597">Phosphoprotein</keyword>
<keyword evidence="9 16" id="KW-0418">Kinase</keyword>
<evidence type="ECO:0000256" key="2">
    <source>
        <dbReference type="ARBA" id="ARBA00004651"/>
    </source>
</evidence>
<comment type="catalytic activity">
    <reaction evidence="1">
        <text>ATP + protein L-histidine = ADP + protein N-phospho-L-histidine.</text>
        <dbReference type="EC" id="2.7.13.3"/>
    </reaction>
</comment>
<keyword evidence="17" id="KW-1185">Reference proteome</keyword>
<keyword evidence="11 14" id="KW-1133">Transmembrane helix</keyword>
<feature type="transmembrane region" description="Helical" evidence="14">
    <location>
        <begin position="12"/>
        <end position="31"/>
    </location>
</feature>
<dbReference type="Proteomes" id="UP000663452">
    <property type="component" value="Chromosome"/>
</dbReference>
<dbReference type="InterPro" id="IPR036097">
    <property type="entry name" value="HisK_dim/P_sf"/>
</dbReference>
<keyword evidence="12" id="KW-0902">Two-component regulatory system</keyword>
<evidence type="ECO:0000256" key="10">
    <source>
        <dbReference type="ARBA" id="ARBA00022840"/>
    </source>
</evidence>
<dbReference type="SMART" id="SM00388">
    <property type="entry name" value="HisKA"/>
    <property type="match status" value="1"/>
</dbReference>
<evidence type="ECO:0000256" key="9">
    <source>
        <dbReference type="ARBA" id="ARBA00022777"/>
    </source>
</evidence>
<evidence type="ECO:0000256" key="4">
    <source>
        <dbReference type="ARBA" id="ARBA00022475"/>
    </source>
</evidence>
<dbReference type="Gene3D" id="3.30.565.10">
    <property type="entry name" value="Histidine kinase-like ATPase, C-terminal domain"/>
    <property type="match status" value="1"/>
</dbReference>
<proteinExistence type="predicted"/>
<keyword evidence="8" id="KW-0547">Nucleotide-binding</keyword>
<comment type="subcellular location">
    <subcellularLocation>
        <location evidence="2">Cell membrane</location>
        <topology evidence="2">Multi-pass membrane protein</topology>
    </subcellularLocation>
</comment>
<reference evidence="16 17" key="1">
    <citation type="submission" date="2021-02" db="EMBL/GenBank/DDBJ databases">
        <title>Paenibacillus tianjinensis sp. nov.</title>
        <authorList>
            <person name="Liu H."/>
        </authorList>
    </citation>
    <scope>NUCLEOTIDE SEQUENCE [LARGE SCALE GENOMIC DNA]</scope>
    <source>
        <strain evidence="16 17">TB2019</strain>
    </source>
</reference>
<organism evidence="16 17">
    <name type="scientific">Paenibacillus tianjinensis</name>
    <dbReference type="NCBI Taxonomy" id="2810347"/>
    <lineage>
        <taxon>Bacteria</taxon>
        <taxon>Bacillati</taxon>
        <taxon>Bacillota</taxon>
        <taxon>Bacilli</taxon>
        <taxon>Bacillales</taxon>
        <taxon>Paenibacillaceae</taxon>
        <taxon>Paenibacillus</taxon>
    </lineage>
</organism>
<dbReference type="SMART" id="SM00387">
    <property type="entry name" value="HATPase_c"/>
    <property type="match status" value="1"/>
</dbReference>
<evidence type="ECO:0000256" key="11">
    <source>
        <dbReference type="ARBA" id="ARBA00022989"/>
    </source>
</evidence>
<dbReference type="EC" id="2.7.13.3" evidence="3"/>
<name>A0ABX7LGP8_9BACL</name>
<accession>A0ABX7LGP8</accession>
<dbReference type="GO" id="GO:0016301">
    <property type="term" value="F:kinase activity"/>
    <property type="evidence" value="ECO:0007669"/>
    <property type="project" value="UniProtKB-KW"/>
</dbReference>
<evidence type="ECO:0000256" key="13">
    <source>
        <dbReference type="ARBA" id="ARBA00023136"/>
    </source>
</evidence>
<evidence type="ECO:0000256" key="5">
    <source>
        <dbReference type="ARBA" id="ARBA00022553"/>
    </source>
</evidence>
<keyword evidence="6" id="KW-0808">Transferase</keyword>
<sequence>MRLFWREQTPLIFMYAGQLLLTVYMCRLSGFRNTFDLAYICIVNTALFSFYLIYRYIRHYRFYRRLTRPLLSIDESAEFIGNAPLADALGHLLQGKYRLYQNDIQQYRKKLNDHITFINQWVHQMKTPLSVMHLAVQNETDPFFDSIREEIDKLRKGLDTVLYTSRLDAFEQDFVAEPVHLHQLVGKVVAEHRNLFIRNKVFPEIQVDERLMVMSDDKWLAFALGQLITNAVRYSAGASSRVLISSEVDGQQVALEIRDNGAGIPKQDIKRVFDAYFTGENGRQFGESTGMGLYLVREIASRLDHHVEIESEQGQGTAVRIWMGIRPYERKNA</sequence>
<keyword evidence="4" id="KW-1003">Cell membrane</keyword>
<evidence type="ECO:0000256" key="14">
    <source>
        <dbReference type="SAM" id="Phobius"/>
    </source>
</evidence>
<evidence type="ECO:0000256" key="1">
    <source>
        <dbReference type="ARBA" id="ARBA00000085"/>
    </source>
</evidence>
<evidence type="ECO:0000313" key="16">
    <source>
        <dbReference type="EMBL" id="QSF46518.1"/>
    </source>
</evidence>
<dbReference type="InterPro" id="IPR050351">
    <property type="entry name" value="BphY/WalK/GraS-like"/>
</dbReference>
<gene>
    <name evidence="16" type="ORF">JRJ22_08075</name>
</gene>
<feature type="domain" description="Histidine kinase" evidence="15">
    <location>
        <begin position="120"/>
        <end position="327"/>
    </location>
</feature>